<proteinExistence type="inferred from homology"/>
<protein>
    <submittedName>
        <fullName evidence="2">ROK family protein</fullName>
    </submittedName>
</protein>
<evidence type="ECO:0000313" key="3">
    <source>
        <dbReference type="Proteomes" id="UP001500542"/>
    </source>
</evidence>
<evidence type="ECO:0000313" key="2">
    <source>
        <dbReference type="EMBL" id="GAA0932442.1"/>
    </source>
</evidence>
<keyword evidence="3" id="KW-1185">Reference proteome</keyword>
<dbReference type="SUPFAM" id="SSF46785">
    <property type="entry name" value="Winged helix' DNA-binding domain"/>
    <property type="match status" value="1"/>
</dbReference>
<gene>
    <name evidence="2" type="ORF">GCM10009554_16910</name>
</gene>
<dbReference type="InterPro" id="IPR036390">
    <property type="entry name" value="WH_DNA-bd_sf"/>
</dbReference>
<dbReference type="InterPro" id="IPR000600">
    <property type="entry name" value="ROK"/>
</dbReference>
<dbReference type="RefSeq" id="WP_343966650.1">
    <property type="nucleotide sequence ID" value="NZ_BAAAHK010000004.1"/>
</dbReference>
<dbReference type="InterPro" id="IPR036388">
    <property type="entry name" value="WH-like_DNA-bd_sf"/>
</dbReference>
<comment type="caution">
    <text evidence="2">The sequence shown here is derived from an EMBL/GenBank/DDBJ whole genome shotgun (WGS) entry which is preliminary data.</text>
</comment>
<dbReference type="CDD" id="cd23763">
    <property type="entry name" value="ASKHA_ATPase_ROK"/>
    <property type="match status" value="1"/>
</dbReference>
<evidence type="ECO:0000256" key="1">
    <source>
        <dbReference type="ARBA" id="ARBA00006479"/>
    </source>
</evidence>
<dbReference type="Proteomes" id="UP001500542">
    <property type="component" value="Unassembled WGS sequence"/>
</dbReference>
<dbReference type="PANTHER" id="PTHR18964:SF149">
    <property type="entry name" value="BIFUNCTIONAL UDP-N-ACETYLGLUCOSAMINE 2-EPIMERASE_N-ACETYLMANNOSAMINE KINASE"/>
    <property type="match status" value="1"/>
</dbReference>
<dbReference type="PANTHER" id="PTHR18964">
    <property type="entry name" value="ROK (REPRESSOR, ORF, KINASE) FAMILY"/>
    <property type="match status" value="1"/>
</dbReference>
<dbReference type="InterPro" id="IPR043129">
    <property type="entry name" value="ATPase_NBD"/>
</dbReference>
<organism evidence="2 3">
    <name type="scientific">Kribbella koreensis</name>
    <dbReference type="NCBI Taxonomy" id="57909"/>
    <lineage>
        <taxon>Bacteria</taxon>
        <taxon>Bacillati</taxon>
        <taxon>Actinomycetota</taxon>
        <taxon>Actinomycetes</taxon>
        <taxon>Propionibacteriales</taxon>
        <taxon>Kribbellaceae</taxon>
        <taxon>Kribbella</taxon>
    </lineage>
</organism>
<dbReference type="EMBL" id="BAAAHK010000004">
    <property type="protein sequence ID" value="GAA0932442.1"/>
    <property type="molecule type" value="Genomic_DNA"/>
</dbReference>
<dbReference type="Pfam" id="PF00480">
    <property type="entry name" value="ROK"/>
    <property type="match status" value="1"/>
</dbReference>
<dbReference type="Gene3D" id="3.30.420.40">
    <property type="match status" value="2"/>
</dbReference>
<dbReference type="Gene3D" id="1.10.10.10">
    <property type="entry name" value="Winged helix-like DNA-binding domain superfamily/Winged helix DNA-binding domain"/>
    <property type="match status" value="1"/>
</dbReference>
<reference evidence="3" key="1">
    <citation type="journal article" date="2019" name="Int. J. Syst. Evol. Microbiol.">
        <title>The Global Catalogue of Microorganisms (GCM) 10K type strain sequencing project: providing services to taxonomists for standard genome sequencing and annotation.</title>
        <authorList>
            <consortium name="The Broad Institute Genomics Platform"/>
            <consortium name="The Broad Institute Genome Sequencing Center for Infectious Disease"/>
            <person name="Wu L."/>
            <person name="Ma J."/>
        </authorList>
    </citation>
    <scope>NUCLEOTIDE SEQUENCE [LARGE SCALE GENOMIC DNA]</scope>
    <source>
        <strain evidence="3">JCM 10977</strain>
    </source>
</reference>
<name>A0ABP4AAI3_9ACTN</name>
<comment type="similarity">
    <text evidence="1">Belongs to the ROK (NagC/XylR) family.</text>
</comment>
<sequence>MNRVVSGTPSASVVLTQLLTRSGPQTRSELAVACALSRPTVFAAVERLESLGLAEPVAQRSGLPGRTATLYGVPAGAGCVAGVDIGGTNLRAAVCDLSGAPLAELKRSTRAKGAASVVRQAVELLAEARAAADRVDVPLLAAGVSIPGVVNRHDPMVRYAWNVGEDKPYDFYSQLSAAIDGPVLLENNVNLAAIGEQRHGAGAEASTFAVIAIGTGVGAGIMHNGALLRGAHGAAGEVAFLPTGHAHRSGTPSSADEAGGKALLREAQALDPALKDVADLFERAQQGDPQALSLVEDECRRISEIVAAICAVVDPETVILSGGIGDNDFLAARVAELAAALPIPPTIVRSALGDRASLVGAITTATTHATTELLSRVEAPDSVTG</sequence>
<accession>A0ABP4AAI3</accession>
<dbReference type="SUPFAM" id="SSF53067">
    <property type="entry name" value="Actin-like ATPase domain"/>
    <property type="match status" value="1"/>
</dbReference>